<proteinExistence type="predicted"/>
<feature type="transmembrane region" description="Helical" evidence="1">
    <location>
        <begin position="639"/>
        <end position="658"/>
    </location>
</feature>
<dbReference type="SUPFAM" id="SSF48452">
    <property type="entry name" value="TPR-like"/>
    <property type="match status" value="2"/>
</dbReference>
<dbReference type="InterPro" id="IPR011990">
    <property type="entry name" value="TPR-like_helical_dom_sf"/>
</dbReference>
<evidence type="ECO:0000313" key="2">
    <source>
        <dbReference type="EMBL" id="GAA1525617.1"/>
    </source>
</evidence>
<organism evidence="2 3">
    <name type="scientific">Dactylosporangium maewongense</name>
    <dbReference type="NCBI Taxonomy" id="634393"/>
    <lineage>
        <taxon>Bacteria</taxon>
        <taxon>Bacillati</taxon>
        <taxon>Actinomycetota</taxon>
        <taxon>Actinomycetes</taxon>
        <taxon>Micromonosporales</taxon>
        <taxon>Micromonosporaceae</taxon>
        <taxon>Dactylosporangium</taxon>
    </lineage>
</organism>
<dbReference type="Gene3D" id="1.25.40.10">
    <property type="entry name" value="Tetratricopeptide repeat domain"/>
    <property type="match status" value="2"/>
</dbReference>
<reference evidence="3" key="1">
    <citation type="journal article" date="2019" name="Int. J. Syst. Evol. Microbiol.">
        <title>The Global Catalogue of Microorganisms (GCM) 10K type strain sequencing project: providing services to taxonomists for standard genome sequencing and annotation.</title>
        <authorList>
            <consortium name="The Broad Institute Genomics Platform"/>
            <consortium name="The Broad Institute Genome Sequencing Center for Infectious Disease"/>
            <person name="Wu L."/>
            <person name="Ma J."/>
        </authorList>
    </citation>
    <scope>NUCLEOTIDE SEQUENCE [LARGE SCALE GENOMIC DNA]</scope>
    <source>
        <strain evidence="3">JCM 15933</strain>
    </source>
</reference>
<keyword evidence="1" id="KW-0812">Transmembrane</keyword>
<feature type="transmembrane region" description="Helical" evidence="1">
    <location>
        <begin position="664"/>
        <end position="693"/>
    </location>
</feature>
<protein>
    <submittedName>
        <fullName evidence="2">Uncharacterized protein</fullName>
    </submittedName>
</protein>
<feature type="transmembrane region" description="Helical" evidence="1">
    <location>
        <begin position="867"/>
        <end position="884"/>
    </location>
</feature>
<feature type="transmembrane region" description="Helical" evidence="1">
    <location>
        <begin position="837"/>
        <end position="855"/>
    </location>
</feature>
<evidence type="ECO:0000256" key="1">
    <source>
        <dbReference type="SAM" id="Phobius"/>
    </source>
</evidence>
<name>A0ABP4LJS7_9ACTN</name>
<keyword evidence="1" id="KW-0472">Membrane</keyword>
<dbReference type="EMBL" id="BAAAQD010000009">
    <property type="protein sequence ID" value="GAA1525617.1"/>
    <property type="molecule type" value="Genomic_DNA"/>
</dbReference>
<sequence>MLTAMSSTGPAAVLEAAELCSVAGDHADAAHLLAEALITGPSDPDLLRALAAAQFAIGWDGCALALLAEAHRVAPDDEAVITDRNIALRDHGRFVQALAVLGTAPRRALRAETYEAMNLPVLAVDTHPAGLRSHWERTGGLLKFRRRRREEERVLAGLVEAAGPPARAAVDMCALLTRIVNGTAQDRDALAACDAATAHLDGGRRAEAAAALAEALRRDSTHPLLLRRAALVAERLDRPGPALALHRRLAVDPSPIQVLVRQCTLLIRMRRLPEAVRFADSLPAEAARARPLRRVVAQAYHDAGLPAAACGAFDAEDPHRLLWWRTGGPLPALRRRLHRRDEEVVAAWAPLSVEEVLGPLASVPAAELMDAAAHAAGVLDRAQRAEARAGQPAAIDVLTAGGQDPQLVKELAVRLFLDDREEETLARLDDVVAADPDDIDVVDGRVAALAWLGRPRAAVELLEATAPAVRATFPVREQESTLFEQYRLWALALDAIGPAATVPQRLRARRRALWWRTGGPLWMVRRRMRGGDRAALAAWRTGTVPLLSTLDVSVPAADPAARSILDSYALDVETATLLWNRVNIVARLTAGYLATAAAFLVLSAAADSKVVGAVAAAAAYLLLNRILFRFTRADDRRVVLTRAVPLIAGFALAGTVLYRGHDGWTAVAGATLGAVAAMGAVRLAVAAACRLVAAWAMRRHRRGTPRAVALTETLAMLGELRQHGRRNDLQWRRFWVERLERIAYAVEHDLPASFGLVDPDTHRQLADGGRGAARAVRQLKFLVAAPASADAWRRVEEVLRHNAGALATGELGRLRRAAAVAVPAPVRRGGRAVAAEVLRVALFAGLPLAAVYAAQPWLSFSGAVHDWAKVIGLAWALLYVLLHLDPTLREKLGTVLAVLGQGQAPVEERPEALARFRDSARSAAP</sequence>
<evidence type="ECO:0000313" key="3">
    <source>
        <dbReference type="Proteomes" id="UP001501470"/>
    </source>
</evidence>
<dbReference type="Proteomes" id="UP001501470">
    <property type="component" value="Unassembled WGS sequence"/>
</dbReference>
<accession>A0ABP4LJS7</accession>
<keyword evidence="1" id="KW-1133">Transmembrane helix</keyword>
<feature type="transmembrane region" description="Helical" evidence="1">
    <location>
        <begin position="584"/>
        <end position="604"/>
    </location>
</feature>
<keyword evidence="3" id="KW-1185">Reference proteome</keyword>
<comment type="caution">
    <text evidence="2">The sequence shown here is derived from an EMBL/GenBank/DDBJ whole genome shotgun (WGS) entry which is preliminary data.</text>
</comment>
<gene>
    <name evidence="2" type="ORF">GCM10009827_047920</name>
</gene>